<dbReference type="RefSeq" id="WP_207296581.1">
    <property type="nucleotide sequence ID" value="NZ_CP071448.1"/>
</dbReference>
<dbReference type="Proteomes" id="UP000663440">
    <property type="component" value="Chromosome"/>
</dbReference>
<keyword evidence="2" id="KW-1185">Reference proteome</keyword>
<proteinExistence type="predicted"/>
<sequence>MKKVLLISILVLLVIYAFREIVYQPYLWKKAMLTPEHKLQIGSFLFSKQVGSNGSQSSEKKYFVFKVTEINGDYVRLSVVRQLSEKGKPKSSDFSMTRETYRSLKHTINKITVTGILREDLYKEGNGTTLNDYLIHKYPDLKRSRYYYEELPKEETNINSPVNYFSLVYSKEKIIEKRKLIPYVIREGQTPELAKELSERVSLILN</sequence>
<reference evidence="1 2" key="1">
    <citation type="submission" date="2021-03" db="EMBL/GenBank/DDBJ databases">
        <title>Flavobacterium kribbensis sp. nov, an endophytic bacteria, isolated from soybean.</title>
        <authorList>
            <person name="Lee J."/>
            <person name="Seo J."/>
        </authorList>
    </citation>
    <scope>NUCLEOTIDE SEQUENCE [LARGE SCALE GENOMIC DNA]</scope>
    <source>
        <strain evidence="1 2">BB8</strain>
    </source>
</reference>
<name>A0ABX7QFP3_9FLAO</name>
<protein>
    <submittedName>
        <fullName evidence="1">Uncharacterized protein</fullName>
    </submittedName>
</protein>
<evidence type="ECO:0000313" key="1">
    <source>
        <dbReference type="EMBL" id="QSW89388.1"/>
    </source>
</evidence>
<accession>A0ABX7QFP3</accession>
<dbReference type="EMBL" id="CP071448">
    <property type="protein sequence ID" value="QSW89388.1"/>
    <property type="molecule type" value="Genomic_DNA"/>
</dbReference>
<gene>
    <name evidence="1" type="ORF">J0383_00915</name>
</gene>
<organism evidence="1 2">
    <name type="scientific">Flavobacterium endoglycinae</name>
    <dbReference type="NCBI Taxonomy" id="2816357"/>
    <lineage>
        <taxon>Bacteria</taxon>
        <taxon>Pseudomonadati</taxon>
        <taxon>Bacteroidota</taxon>
        <taxon>Flavobacteriia</taxon>
        <taxon>Flavobacteriales</taxon>
        <taxon>Flavobacteriaceae</taxon>
        <taxon>Flavobacterium</taxon>
    </lineage>
</organism>
<evidence type="ECO:0000313" key="2">
    <source>
        <dbReference type="Proteomes" id="UP000663440"/>
    </source>
</evidence>